<sequence length="101" mass="11715">MRRHIAHKAVLKPFSVLREIGLSASYMQRLERYRTKHERLNRVVGVLKWPDGTWCALAMHTEKFSAVIVDEGQQVAAYENARSMIDGDFLPLLSLHWEVHT</sequence>
<gene>
    <name evidence="1" type="ORF">SAMN05216222_2423</name>
</gene>
<evidence type="ECO:0000313" key="1">
    <source>
        <dbReference type="EMBL" id="SDS84457.1"/>
    </source>
</evidence>
<name>A0A1H1VHT3_9PSED</name>
<dbReference type="STRING" id="1148509.SAMN05216222_2423"/>
<proteinExistence type="predicted"/>
<dbReference type="AlphaFoldDB" id="A0A1H1VHT3"/>
<evidence type="ECO:0000313" key="2">
    <source>
        <dbReference type="Proteomes" id="UP000198481"/>
    </source>
</evidence>
<reference evidence="2" key="1">
    <citation type="submission" date="2016-10" db="EMBL/GenBank/DDBJ databases">
        <authorList>
            <person name="Varghese N."/>
            <person name="Submissions S."/>
        </authorList>
    </citation>
    <scope>NUCLEOTIDE SEQUENCE [LARGE SCALE GENOMIC DNA]</scope>
    <source>
        <strain evidence="2">LMG 26867</strain>
    </source>
</reference>
<accession>A0A1H1VHT3</accession>
<organism evidence="1 2">
    <name type="scientific">Pseudomonas prosekii</name>
    <dbReference type="NCBI Taxonomy" id="1148509"/>
    <lineage>
        <taxon>Bacteria</taxon>
        <taxon>Pseudomonadati</taxon>
        <taxon>Pseudomonadota</taxon>
        <taxon>Gammaproteobacteria</taxon>
        <taxon>Pseudomonadales</taxon>
        <taxon>Pseudomonadaceae</taxon>
        <taxon>Pseudomonas</taxon>
    </lineage>
</organism>
<dbReference type="RefSeq" id="WP_092275153.1">
    <property type="nucleotide sequence ID" value="NZ_LT629762.1"/>
</dbReference>
<dbReference type="EMBL" id="LT629762">
    <property type="protein sequence ID" value="SDS84457.1"/>
    <property type="molecule type" value="Genomic_DNA"/>
</dbReference>
<protein>
    <submittedName>
        <fullName evidence="1">Uncharacterized protein</fullName>
    </submittedName>
</protein>
<dbReference type="Proteomes" id="UP000198481">
    <property type="component" value="Chromosome I"/>
</dbReference>